<comment type="similarity">
    <text evidence="2">Belongs to the outer membrane factor (OMF) (TC 1.B.17) family.</text>
</comment>
<keyword evidence="6" id="KW-0472">Membrane</keyword>
<dbReference type="InterPro" id="IPR003423">
    <property type="entry name" value="OMP_efflux"/>
</dbReference>
<keyword evidence="7" id="KW-0998">Cell outer membrane</keyword>
<sequence>MSWGRKFVSVFVMATLLFGVAIMPGQADGEKPDELTLTLEEAVEIAMENNPGIGIAEAEKKQKSLQYSRAQDTSKDYSDAQSQTIEYMGVPITLPSPSATYDGQRAIYLLPKLTEREYKQAEKIYQAQINEVKINVEEAFYNLIQAEEQKIIAENALKRADELLRIAELNYELGMVARAEVLGAEAGQSAARMGLSGARSEHTQKMMALNSVMGIDIDTVINPRGAFKFEKKHFALDELIEDAKENDISIIRARDGYKMAKWNYEFDINYYDERYRDAQPGKQDMIRAELSLQQTKDGILSAATKMYHGHLTLEEQYQYAQTTVELREEAYRLKELSYELGMATLTEVQEASDELKQAEADLSECIHNYNVLKSRLKYGIYGPVAGGGF</sequence>
<dbReference type="OrthoDB" id="1949384at2"/>
<dbReference type="GO" id="GO:0009279">
    <property type="term" value="C:cell outer membrane"/>
    <property type="evidence" value="ECO:0007669"/>
    <property type="project" value="UniProtKB-SubCell"/>
</dbReference>
<name>A0A6I6DI77_9FIRM</name>
<evidence type="ECO:0000256" key="6">
    <source>
        <dbReference type="ARBA" id="ARBA00023136"/>
    </source>
</evidence>
<evidence type="ECO:0000256" key="3">
    <source>
        <dbReference type="ARBA" id="ARBA00022448"/>
    </source>
</evidence>
<dbReference type="Pfam" id="PF02321">
    <property type="entry name" value="OEP"/>
    <property type="match status" value="1"/>
</dbReference>
<protein>
    <recommendedName>
        <fullName evidence="12">Outer membrane efflux protein</fullName>
    </recommendedName>
</protein>
<evidence type="ECO:0000256" key="9">
    <source>
        <dbReference type="SAM" id="SignalP"/>
    </source>
</evidence>
<evidence type="ECO:0000256" key="5">
    <source>
        <dbReference type="ARBA" id="ARBA00022692"/>
    </source>
</evidence>
<feature type="coiled-coil region" evidence="8">
    <location>
        <begin position="129"/>
        <end position="163"/>
    </location>
</feature>
<feature type="signal peptide" evidence="9">
    <location>
        <begin position="1"/>
        <end position="27"/>
    </location>
</feature>
<accession>A0A6I6DI77</accession>
<dbReference type="GO" id="GO:1990281">
    <property type="term" value="C:efflux pump complex"/>
    <property type="evidence" value="ECO:0007669"/>
    <property type="project" value="TreeGrafter"/>
</dbReference>
<organism evidence="10 11">
    <name type="scientific">Candidatus Syntrophocurvum alkaliphilum</name>
    <dbReference type="NCBI Taxonomy" id="2293317"/>
    <lineage>
        <taxon>Bacteria</taxon>
        <taxon>Bacillati</taxon>
        <taxon>Bacillota</taxon>
        <taxon>Clostridia</taxon>
        <taxon>Eubacteriales</taxon>
        <taxon>Syntrophomonadaceae</taxon>
        <taxon>Candidatus Syntrophocurvum</taxon>
    </lineage>
</organism>
<feature type="coiled-coil region" evidence="8">
    <location>
        <begin position="348"/>
        <end position="375"/>
    </location>
</feature>
<keyword evidence="4" id="KW-1134">Transmembrane beta strand</keyword>
<evidence type="ECO:0000313" key="11">
    <source>
        <dbReference type="Proteomes" id="UP000426444"/>
    </source>
</evidence>
<evidence type="ECO:0000256" key="8">
    <source>
        <dbReference type="SAM" id="Coils"/>
    </source>
</evidence>
<evidence type="ECO:0008006" key="12">
    <source>
        <dbReference type="Google" id="ProtNLM"/>
    </source>
</evidence>
<evidence type="ECO:0000256" key="4">
    <source>
        <dbReference type="ARBA" id="ARBA00022452"/>
    </source>
</evidence>
<proteinExistence type="inferred from homology"/>
<dbReference type="KEGG" id="salq:SYNTR_1855"/>
<dbReference type="GO" id="GO:0015288">
    <property type="term" value="F:porin activity"/>
    <property type="evidence" value="ECO:0007669"/>
    <property type="project" value="TreeGrafter"/>
</dbReference>
<dbReference type="SUPFAM" id="SSF56954">
    <property type="entry name" value="Outer membrane efflux proteins (OEP)"/>
    <property type="match status" value="1"/>
</dbReference>
<dbReference type="PANTHER" id="PTHR30026">
    <property type="entry name" value="OUTER MEMBRANE PROTEIN TOLC"/>
    <property type="match status" value="1"/>
</dbReference>
<keyword evidence="9" id="KW-0732">Signal</keyword>
<dbReference type="InterPro" id="IPR051906">
    <property type="entry name" value="TolC-like"/>
</dbReference>
<reference evidence="11" key="1">
    <citation type="journal article" date="2019" name="Microbiology">
        <title>Complete Genome Sequence of an Uncultured Bacterium of the Candidate Phylum Bipolaricaulota.</title>
        <authorList>
            <person name="Kadnikov V.V."/>
            <person name="Mardanov A.V."/>
            <person name="Beletsky A.V."/>
            <person name="Frank Y.A."/>
            <person name="Karnachuk O.V."/>
            <person name="Ravin N.V."/>
        </authorList>
    </citation>
    <scope>NUCLEOTIDE SEQUENCE [LARGE SCALE GENOMIC DNA]</scope>
</reference>
<dbReference type="EMBL" id="CP046457">
    <property type="protein sequence ID" value="QGU00449.1"/>
    <property type="molecule type" value="Genomic_DNA"/>
</dbReference>
<comment type="subcellular location">
    <subcellularLocation>
        <location evidence="1">Cell outer membrane</location>
    </subcellularLocation>
</comment>
<dbReference type="Proteomes" id="UP000426444">
    <property type="component" value="Chromosome"/>
</dbReference>
<evidence type="ECO:0000313" key="10">
    <source>
        <dbReference type="EMBL" id="QGU00449.1"/>
    </source>
</evidence>
<gene>
    <name evidence="10" type="ORF">SYNTR_1855</name>
</gene>
<feature type="chain" id="PRO_5026060188" description="Outer membrane efflux protein" evidence="9">
    <location>
        <begin position="28"/>
        <end position="389"/>
    </location>
</feature>
<evidence type="ECO:0000256" key="7">
    <source>
        <dbReference type="ARBA" id="ARBA00023237"/>
    </source>
</evidence>
<keyword evidence="5" id="KW-0812">Transmembrane</keyword>
<keyword evidence="11" id="KW-1185">Reference proteome</keyword>
<dbReference type="AlphaFoldDB" id="A0A6I6DI77"/>
<dbReference type="PANTHER" id="PTHR30026:SF20">
    <property type="entry name" value="OUTER MEMBRANE PROTEIN TOLC"/>
    <property type="match status" value="1"/>
</dbReference>
<dbReference type="GO" id="GO:0015562">
    <property type="term" value="F:efflux transmembrane transporter activity"/>
    <property type="evidence" value="ECO:0007669"/>
    <property type="project" value="InterPro"/>
</dbReference>
<dbReference type="RefSeq" id="WP_156204229.1">
    <property type="nucleotide sequence ID" value="NZ_CP046457.1"/>
</dbReference>
<keyword evidence="3" id="KW-0813">Transport</keyword>
<evidence type="ECO:0000256" key="2">
    <source>
        <dbReference type="ARBA" id="ARBA00007613"/>
    </source>
</evidence>
<dbReference type="Gene3D" id="1.20.1600.10">
    <property type="entry name" value="Outer membrane efflux proteins (OEP)"/>
    <property type="match status" value="2"/>
</dbReference>
<keyword evidence="8" id="KW-0175">Coiled coil</keyword>
<evidence type="ECO:0000256" key="1">
    <source>
        <dbReference type="ARBA" id="ARBA00004442"/>
    </source>
</evidence>